<name>A0A0C9YM37_9AGAM</name>
<reference evidence="1 2" key="1">
    <citation type="submission" date="2014-04" db="EMBL/GenBank/DDBJ databases">
        <authorList>
            <consortium name="DOE Joint Genome Institute"/>
            <person name="Kuo A."/>
            <person name="Kohler A."/>
            <person name="Costa M.D."/>
            <person name="Nagy L.G."/>
            <person name="Floudas D."/>
            <person name="Copeland A."/>
            <person name="Barry K.W."/>
            <person name="Cichocki N."/>
            <person name="Veneault-Fourrey C."/>
            <person name="LaButti K."/>
            <person name="Lindquist E.A."/>
            <person name="Lipzen A."/>
            <person name="Lundell T."/>
            <person name="Morin E."/>
            <person name="Murat C."/>
            <person name="Sun H."/>
            <person name="Tunlid A."/>
            <person name="Henrissat B."/>
            <person name="Grigoriev I.V."/>
            <person name="Hibbett D.S."/>
            <person name="Martin F."/>
            <person name="Nordberg H.P."/>
            <person name="Cantor M.N."/>
            <person name="Hua S.X."/>
        </authorList>
    </citation>
    <scope>NUCLEOTIDE SEQUENCE [LARGE SCALE GENOMIC DNA]</scope>
    <source>
        <strain evidence="1 2">441</strain>
    </source>
</reference>
<protein>
    <submittedName>
        <fullName evidence="1">Uncharacterized protein</fullName>
    </submittedName>
</protein>
<gene>
    <name evidence="1" type="ORF">PISMIDRAFT_684870</name>
</gene>
<dbReference type="EMBL" id="KN833818">
    <property type="protein sequence ID" value="KIK17821.1"/>
    <property type="molecule type" value="Genomic_DNA"/>
</dbReference>
<organism evidence="1 2">
    <name type="scientific">Pisolithus microcarpus 441</name>
    <dbReference type="NCBI Taxonomy" id="765257"/>
    <lineage>
        <taxon>Eukaryota</taxon>
        <taxon>Fungi</taxon>
        <taxon>Dikarya</taxon>
        <taxon>Basidiomycota</taxon>
        <taxon>Agaricomycotina</taxon>
        <taxon>Agaricomycetes</taxon>
        <taxon>Agaricomycetidae</taxon>
        <taxon>Boletales</taxon>
        <taxon>Sclerodermatineae</taxon>
        <taxon>Pisolithaceae</taxon>
        <taxon>Pisolithus</taxon>
    </lineage>
</organism>
<evidence type="ECO:0000313" key="2">
    <source>
        <dbReference type="Proteomes" id="UP000054018"/>
    </source>
</evidence>
<keyword evidence="2" id="KW-1185">Reference proteome</keyword>
<dbReference type="AlphaFoldDB" id="A0A0C9YM37"/>
<reference evidence="2" key="2">
    <citation type="submission" date="2015-01" db="EMBL/GenBank/DDBJ databases">
        <title>Evolutionary Origins and Diversification of the Mycorrhizal Mutualists.</title>
        <authorList>
            <consortium name="DOE Joint Genome Institute"/>
            <consortium name="Mycorrhizal Genomics Consortium"/>
            <person name="Kohler A."/>
            <person name="Kuo A."/>
            <person name="Nagy L.G."/>
            <person name="Floudas D."/>
            <person name="Copeland A."/>
            <person name="Barry K.W."/>
            <person name="Cichocki N."/>
            <person name="Veneault-Fourrey C."/>
            <person name="LaButti K."/>
            <person name="Lindquist E.A."/>
            <person name="Lipzen A."/>
            <person name="Lundell T."/>
            <person name="Morin E."/>
            <person name="Murat C."/>
            <person name="Riley R."/>
            <person name="Ohm R."/>
            <person name="Sun H."/>
            <person name="Tunlid A."/>
            <person name="Henrissat B."/>
            <person name="Grigoriev I.V."/>
            <person name="Hibbett D.S."/>
            <person name="Martin F."/>
        </authorList>
    </citation>
    <scope>NUCLEOTIDE SEQUENCE [LARGE SCALE GENOMIC DNA]</scope>
    <source>
        <strain evidence="2">441</strain>
    </source>
</reference>
<accession>A0A0C9YM37</accession>
<evidence type="ECO:0000313" key="1">
    <source>
        <dbReference type="EMBL" id="KIK17821.1"/>
    </source>
</evidence>
<sequence>MDNCTLGEQGVAHTYPIILLSSLCQGIQVGSGHWPQRKTTRKHALYSVHDGGPLVALWDKGRL</sequence>
<dbReference type="Proteomes" id="UP000054018">
    <property type="component" value="Unassembled WGS sequence"/>
</dbReference>
<proteinExistence type="predicted"/>
<dbReference type="HOGENOM" id="CLU_2886681_0_0_1"/>